<proteinExistence type="inferred from homology"/>
<feature type="domain" description="Protein SirB1 N-terminal" evidence="2">
    <location>
        <begin position="102"/>
        <end position="250"/>
    </location>
</feature>
<accession>A0A0N8H9D8</accession>
<reference evidence="3 4" key="1">
    <citation type="submission" date="2015-07" db="EMBL/GenBank/DDBJ databases">
        <title>The draft genome sequence of Leadbetterella sp. JN14-9.</title>
        <authorList>
            <person name="Liu Y."/>
            <person name="Du J."/>
            <person name="Shao Z."/>
        </authorList>
    </citation>
    <scope>NUCLEOTIDE SEQUENCE [LARGE SCALE GENOMIC DNA]</scope>
    <source>
        <strain evidence="3 4">JN14-9</strain>
    </source>
</reference>
<evidence type="ECO:0000313" key="4">
    <source>
        <dbReference type="Proteomes" id="UP000050454"/>
    </source>
</evidence>
<dbReference type="InterPro" id="IPR032698">
    <property type="entry name" value="SirB1_N"/>
</dbReference>
<dbReference type="STRING" id="1605367.AFM12_17070"/>
<dbReference type="PATRIC" id="fig|1605367.3.peg.848"/>
<sequence>MEANEIKALVSLLDDSDHEVSNHVEKEIKNLGDEAIPFLEHHWEENPLNPPLQRRLENLIHELQYDNFTAGLIEWKENRLHDLLEGMWRIARYQYPDLDFQTIQKEINQIYFDSWLQLRDDLHPFDTIKALNHVFFEKHGFTANTKNFHSPANSLINQVIETKRGNPISLCVIYLLVAQRLGLPIFGVNLPSLFILTYKSKQIQFYINIFNKGLIFNKKDIDTYLKQMQLEPKEIFYEPCSNLEIVRRSLLNLMYSFKKNSETEKVEEIKYVYERLGL</sequence>
<dbReference type="Proteomes" id="UP000050454">
    <property type="component" value="Unassembled WGS sequence"/>
</dbReference>
<organism evidence="3 4">
    <name type="scientific">Jiulongibacter sediminis</name>
    <dbReference type="NCBI Taxonomy" id="1605367"/>
    <lineage>
        <taxon>Bacteria</taxon>
        <taxon>Pseudomonadati</taxon>
        <taxon>Bacteroidota</taxon>
        <taxon>Cytophagia</taxon>
        <taxon>Cytophagales</taxon>
        <taxon>Leadbetterellaceae</taxon>
        <taxon>Jiulongibacter</taxon>
    </lineage>
</organism>
<gene>
    <name evidence="3" type="ORF">AFM12_17070</name>
</gene>
<comment type="similarity">
    <text evidence="1">Belongs to the UPF0162 family.</text>
</comment>
<name>A0A0N8H9D8_9BACT</name>
<evidence type="ECO:0000256" key="1">
    <source>
        <dbReference type="ARBA" id="ARBA00007100"/>
    </source>
</evidence>
<evidence type="ECO:0000313" key="3">
    <source>
        <dbReference type="EMBL" id="KPM47092.1"/>
    </source>
</evidence>
<dbReference type="Pfam" id="PF13369">
    <property type="entry name" value="Transglut_core2"/>
    <property type="match status" value="1"/>
</dbReference>
<keyword evidence="4" id="KW-1185">Reference proteome</keyword>
<dbReference type="AlphaFoldDB" id="A0A0N8H9D8"/>
<dbReference type="PANTHER" id="PTHR31350">
    <property type="entry name" value="SI:DKEY-261L7.2"/>
    <property type="match status" value="1"/>
</dbReference>
<dbReference type="EMBL" id="LGTQ01000013">
    <property type="protein sequence ID" value="KPM47092.1"/>
    <property type="molecule type" value="Genomic_DNA"/>
</dbReference>
<comment type="caution">
    <text evidence="3">The sequence shown here is derived from an EMBL/GenBank/DDBJ whole genome shotgun (WGS) entry which is preliminary data.</text>
</comment>
<dbReference type="OrthoDB" id="188084at2"/>
<evidence type="ECO:0000259" key="2">
    <source>
        <dbReference type="Pfam" id="PF13369"/>
    </source>
</evidence>
<dbReference type="PANTHER" id="PTHR31350:SF21">
    <property type="entry name" value="F-BOX ONLY PROTEIN 21"/>
    <property type="match status" value="1"/>
</dbReference>
<protein>
    <recommendedName>
        <fullName evidence="2">Protein SirB1 N-terminal domain-containing protein</fullName>
    </recommendedName>
</protein>